<evidence type="ECO:0000256" key="6">
    <source>
        <dbReference type="ARBA" id="ARBA00023015"/>
    </source>
</evidence>
<dbReference type="PROSITE" id="PS51186">
    <property type="entry name" value="GNAT"/>
    <property type="match status" value="1"/>
</dbReference>
<feature type="domain" description="Bromo" evidence="14">
    <location>
        <begin position="336"/>
        <end position="409"/>
    </location>
</feature>
<feature type="region of interest" description="Disordered" evidence="13">
    <location>
        <begin position="1"/>
        <end position="20"/>
    </location>
</feature>
<dbReference type="PANTHER" id="PTHR45750:SF3">
    <property type="entry name" value="HISTONE ACETYLTRANSFERASE"/>
    <property type="match status" value="1"/>
</dbReference>
<proteinExistence type="inferred from homology"/>
<evidence type="ECO:0000256" key="4">
    <source>
        <dbReference type="ARBA" id="ARBA00022679"/>
    </source>
</evidence>
<evidence type="ECO:0000313" key="16">
    <source>
        <dbReference type="EMBL" id="GJQ14051.1"/>
    </source>
</evidence>
<reference evidence="16" key="1">
    <citation type="journal article" date="2022" name="Proc. Natl. Acad. Sci. U.S.A.">
        <title>Life cycle and functional genomics of the unicellular red alga Galdieria for elucidating algal and plant evolution and industrial use.</title>
        <authorList>
            <person name="Hirooka S."/>
            <person name="Itabashi T."/>
            <person name="Ichinose T.M."/>
            <person name="Onuma R."/>
            <person name="Fujiwara T."/>
            <person name="Yamashita S."/>
            <person name="Jong L.W."/>
            <person name="Tomita R."/>
            <person name="Iwane A.H."/>
            <person name="Miyagishima S.Y."/>
        </authorList>
    </citation>
    <scope>NUCLEOTIDE SEQUENCE</scope>
    <source>
        <strain evidence="16">NBRC 102759</strain>
    </source>
</reference>
<dbReference type="PROSITE" id="PS00633">
    <property type="entry name" value="BROMODOMAIN_1"/>
    <property type="match status" value="1"/>
</dbReference>
<evidence type="ECO:0000259" key="15">
    <source>
        <dbReference type="PROSITE" id="PS51186"/>
    </source>
</evidence>
<dbReference type="Gene3D" id="1.20.920.10">
    <property type="entry name" value="Bromodomain-like"/>
    <property type="match status" value="1"/>
</dbReference>
<comment type="subcellular location">
    <subcellularLocation>
        <location evidence="1">Nucleus</location>
    </subcellularLocation>
</comment>
<dbReference type="SUPFAM" id="SSF47370">
    <property type="entry name" value="Bromodomain"/>
    <property type="match status" value="1"/>
</dbReference>
<dbReference type="InterPro" id="IPR016181">
    <property type="entry name" value="Acyl_CoA_acyltransferase"/>
</dbReference>
<dbReference type="AlphaFoldDB" id="A0A9C7USH7"/>
<evidence type="ECO:0000313" key="17">
    <source>
        <dbReference type="Proteomes" id="UP001061958"/>
    </source>
</evidence>
<dbReference type="Pfam" id="PF00583">
    <property type="entry name" value="Acetyltransf_1"/>
    <property type="match status" value="1"/>
</dbReference>
<feature type="domain" description="N-acetyltransferase" evidence="15">
    <location>
        <begin position="85"/>
        <end position="240"/>
    </location>
</feature>
<dbReference type="EMBL" id="BQMJ01000050">
    <property type="protein sequence ID" value="GJQ14051.1"/>
    <property type="molecule type" value="Genomic_DNA"/>
</dbReference>
<dbReference type="OrthoDB" id="1937912at2759"/>
<evidence type="ECO:0000256" key="11">
    <source>
        <dbReference type="ARBA" id="ARBA00023315"/>
    </source>
</evidence>
<evidence type="ECO:0000256" key="12">
    <source>
        <dbReference type="PROSITE-ProRule" id="PRU00035"/>
    </source>
</evidence>
<organism evidence="16 17">
    <name type="scientific">Galdieria partita</name>
    <dbReference type="NCBI Taxonomy" id="83374"/>
    <lineage>
        <taxon>Eukaryota</taxon>
        <taxon>Rhodophyta</taxon>
        <taxon>Bangiophyceae</taxon>
        <taxon>Galdieriales</taxon>
        <taxon>Galdieriaceae</taxon>
        <taxon>Galdieria</taxon>
    </lineage>
</organism>
<dbReference type="GO" id="GO:0005634">
    <property type="term" value="C:nucleus"/>
    <property type="evidence" value="ECO:0007669"/>
    <property type="project" value="UniProtKB-SubCell"/>
</dbReference>
<keyword evidence="11" id="KW-0012">Acyltransferase</keyword>
<dbReference type="Gene3D" id="3.40.630.30">
    <property type="match status" value="1"/>
</dbReference>
<gene>
    <name evidence="16" type="ORF">GpartN1_g5842.t1</name>
</gene>
<dbReference type="InterPro" id="IPR001487">
    <property type="entry name" value="Bromodomain"/>
</dbReference>
<evidence type="ECO:0000256" key="8">
    <source>
        <dbReference type="ARBA" id="ARBA00023159"/>
    </source>
</evidence>
<keyword evidence="6" id="KW-0805">Transcription regulation</keyword>
<evidence type="ECO:0000256" key="7">
    <source>
        <dbReference type="ARBA" id="ARBA00023117"/>
    </source>
</evidence>
<dbReference type="PROSITE" id="PS50014">
    <property type="entry name" value="BROMODOMAIN_2"/>
    <property type="match status" value="1"/>
</dbReference>
<sequence length="423" mass="48704">MSQEDKQELKEVPVNGNVSLSGEIPPDFRLTPCCEVPKAKHPRPVPEGAWEMSTEGILGPDSQHAYVQRWYSMVQQEKSGSVKFQVVRNDSKRESLMLLLGLKNVFVRQLPNMPKPYVTRLVFDRKHESTILTKCTSSREYVVMGGCCYRPFLEERFAEIAFLAISDSEQVRGYGTRLMAYTKERTKELGLTHILTCADNNAVPYFKKQGFSKTITLEKERWQGYIKDYDGVTLMECVLNPKVDYLNIPSMLKAQKMCLIEKLKEISNIHIVYPGLDPEIRKKIRLEDIPGLKEGLEQSERSLGKTIPLESLAAPRDPASLQALHKELQQILTQIKQHQSAWPFLEPVDPEQTGALDYYEVIKNPIDLRTIQERLDRGDYYVTKEIFAADLKRMIENCEAYNGEKHFITELAHNLERFFNQKL</sequence>
<dbReference type="PANTHER" id="PTHR45750">
    <property type="entry name" value="GH11602P"/>
    <property type="match status" value="1"/>
</dbReference>
<keyword evidence="8" id="KW-0010">Activator</keyword>
<keyword evidence="5" id="KW-0156">Chromatin regulator</keyword>
<evidence type="ECO:0000259" key="14">
    <source>
        <dbReference type="PROSITE" id="PS50014"/>
    </source>
</evidence>
<feature type="compositionally biased region" description="Basic and acidic residues" evidence="13">
    <location>
        <begin position="1"/>
        <end position="11"/>
    </location>
</feature>
<dbReference type="InterPro" id="IPR000182">
    <property type="entry name" value="GNAT_dom"/>
</dbReference>
<dbReference type="GO" id="GO:0045944">
    <property type="term" value="P:positive regulation of transcription by RNA polymerase II"/>
    <property type="evidence" value="ECO:0007669"/>
    <property type="project" value="TreeGrafter"/>
</dbReference>
<comment type="similarity">
    <text evidence="2">Belongs to the acetyltransferase family. GCN5 subfamily.</text>
</comment>
<keyword evidence="17" id="KW-1185">Reference proteome</keyword>
<reference evidence="16" key="2">
    <citation type="submission" date="2022-01" db="EMBL/GenBank/DDBJ databases">
        <authorList>
            <person name="Hirooka S."/>
            <person name="Miyagishima S.Y."/>
        </authorList>
    </citation>
    <scope>NUCLEOTIDE SEQUENCE</scope>
    <source>
        <strain evidence="16">NBRC 102759</strain>
    </source>
</reference>
<dbReference type="CDD" id="cd04301">
    <property type="entry name" value="NAT_SF"/>
    <property type="match status" value="1"/>
</dbReference>
<dbReference type="GO" id="GO:0000123">
    <property type="term" value="C:histone acetyltransferase complex"/>
    <property type="evidence" value="ECO:0007669"/>
    <property type="project" value="TreeGrafter"/>
</dbReference>
<protein>
    <recommendedName>
        <fullName evidence="3">histone acetyltransferase</fullName>
        <ecNumber evidence="3">2.3.1.48</ecNumber>
    </recommendedName>
</protein>
<dbReference type="InterPro" id="IPR036427">
    <property type="entry name" value="Bromodomain-like_sf"/>
</dbReference>
<evidence type="ECO:0000256" key="1">
    <source>
        <dbReference type="ARBA" id="ARBA00004123"/>
    </source>
</evidence>
<keyword evidence="7 12" id="KW-0103">Bromodomain</keyword>
<dbReference type="Proteomes" id="UP001061958">
    <property type="component" value="Unassembled WGS sequence"/>
</dbReference>
<accession>A0A9C7USH7</accession>
<name>A0A9C7USH7_9RHOD</name>
<dbReference type="PRINTS" id="PR00503">
    <property type="entry name" value="BROMODOMAIN"/>
</dbReference>
<keyword evidence="4" id="KW-0808">Transferase</keyword>
<evidence type="ECO:0000256" key="3">
    <source>
        <dbReference type="ARBA" id="ARBA00013184"/>
    </source>
</evidence>
<evidence type="ECO:0000256" key="10">
    <source>
        <dbReference type="ARBA" id="ARBA00023242"/>
    </source>
</evidence>
<evidence type="ECO:0000256" key="5">
    <source>
        <dbReference type="ARBA" id="ARBA00022853"/>
    </source>
</evidence>
<dbReference type="EC" id="2.3.1.48" evidence="3"/>
<dbReference type="Pfam" id="PF00439">
    <property type="entry name" value="Bromodomain"/>
    <property type="match status" value="1"/>
</dbReference>
<evidence type="ECO:0000256" key="9">
    <source>
        <dbReference type="ARBA" id="ARBA00023163"/>
    </source>
</evidence>
<keyword evidence="10" id="KW-0539">Nucleus</keyword>
<dbReference type="InterPro" id="IPR018359">
    <property type="entry name" value="Bromodomain_CS"/>
</dbReference>
<keyword evidence="9" id="KW-0804">Transcription</keyword>
<dbReference type="SMART" id="SM00297">
    <property type="entry name" value="BROMO"/>
    <property type="match status" value="1"/>
</dbReference>
<comment type="caution">
    <text evidence="16">The sequence shown here is derived from an EMBL/GenBank/DDBJ whole genome shotgun (WGS) entry which is preliminary data.</text>
</comment>
<dbReference type="InterPro" id="IPR037800">
    <property type="entry name" value="GCN5"/>
</dbReference>
<evidence type="ECO:0000256" key="2">
    <source>
        <dbReference type="ARBA" id="ARBA00008607"/>
    </source>
</evidence>
<dbReference type="SUPFAM" id="SSF55729">
    <property type="entry name" value="Acyl-CoA N-acyltransferases (Nat)"/>
    <property type="match status" value="1"/>
</dbReference>
<evidence type="ECO:0000256" key="13">
    <source>
        <dbReference type="SAM" id="MobiDB-lite"/>
    </source>
</evidence>
<dbReference type="GO" id="GO:0010484">
    <property type="term" value="F:histone H3 acetyltransferase activity"/>
    <property type="evidence" value="ECO:0007669"/>
    <property type="project" value="TreeGrafter"/>
</dbReference>